<feature type="transmembrane region" description="Helical" evidence="2">
    <location>
        <begin position="35"/>
        <end position="56"/>
    </location>
</feature>
<organism evidence="3 4">
    <name type="scientific">Kribbella lupini</name>
    <dbReference type="NCBI Taxonomy" id="291602"/>
    <lineage>
        <taxon>Bacteria</taxon>
        <taxon>Bacillati</taxon>
        <taxon>Actinomycetota</taxon>
        <taxon>Actinomycetes</taxon>
        <taxon>Propionibacteriales</taxon>
        <taxon>Kribbellaceae</taxon>
        <taxon>Kribbella</taxon>
    </lineage>
</organism>
<name>A0ABP4L631_9ACTN</name>
<reference evidence="4" key="1">
    <citation type="journal article" date="2019" name="Int. J. Syst. Evol. Microbiol.">
        <title>The Global Catalogue of Microorganisms (GCM) 10K type strain sequencing project: providing services to taxonomists for standard genome sequencing and annotation.</title>
        <authorList>
            <consortium name="The Broad Institute Genomics Platform"/>
            <consortium name="The Broad Institute Genome Sequencing Center for Infectious Disease"/>
            <person name="Wu L."/>
            <person name="Ma J."/>
        </authorList>
    </citation>
    <scope>NUCLEOTIDE SEQUENCE [LARGE SCALE GENOMIC DNA]</scope>
    <source>
        <strain evidence="4">JCM 14303</strain>
    </source>
</reference>
<evidence type="ECO:0000256" key="1">
    <source>
        <dbReference type="SAM" id="MobiDB-lite"/>
    </source>
</evidence>
<keyword evidence="2" id="KW-0812">Transmembrane</keyword>
<keyword evidence="2" id="KW-0472">Membrane</keyword>
<evidence type="ECO:0008006" key="5">
    <source>
        <dbReference type="Google" id="ProtNLM"/>
    </source>
</evidence>
<dbReference type="Proteomes" id="UP001500363">
    <property type="component" value="Unassembled WGS sequence"/>
</dbReference>
<sequence>MSFSSSNRPQAAGARAAKPSGSGRRLPGSRERRPALAALAVILILLGAAGSTLIALRSGDRQYFVVVKKNVAPGQQITDDDLSRGDLAGATKQLLLWSDRDSIKGKYATGWIYAGQFVSEKNFIADPVPEDGALIGISVDSGRAPAESVGVGDIVRLVRVPAANQEGGGAQVIVQAARVTNTSGSLTDGKTGASTTANVTVLIKDDKVTNVAAAAAAKTLVLVKLADSVKPDISNDPGAR</sequence>
<protein>
    <recommendedName>
        <fullName evidence="5">SAF domain-containing protein</fullName>
    </recommendedName>
</protein>
<comment type="caution">
    <text evidence="3">The sequence shown here is derived from an EMBL/GenBank/DDBJ whole genome shotgun (WGS) entry which is preliminary data.</text>
</comment>
<dbReference type="RefSeq" id="WP_344171447.1">
    <property type="nucleotide sequence ID" value="NZ_BAAANC010000001.1"/>
</dbReference>
<keyword evidence="2" id="KW-1133">Transmembrane helix</keyword>
<dbReference type="EMBL" id="BAAANC010000001">
    <property type="protein sequence ID" value="GAA1517284.1"/>
    <property type="molecule type" value="Genomic_DNA"/>
</dbReference>
<accession>A0ABP4L631</accession>
<evidence type="ECO:0000256" key="2">
    <source>
        <dbReference type="SAM" id="Phobius"/>
    </source>
</evidence>
<evidence type="ECO:0000313" key="4">
    <source>
        <dbReference type="Proteomes" id="UP001500363"/>
    </source>
</evidence>
<keyword evidence="4" id="KW-1185">Reference proteome</keyword>
<evidence type="ECO:0000313" key="3">
    <source>
        <dbReference type="EMBL" id="GAA1517284.1"/>
    </source>
</evidence>
<proteinExistence type="predicted"/>
<gene>
    <name evidence="3" type="ORF">GCM10009741_15700</name>
</gene>
<feature type="region of interest" description="Disordered" evidence="1">
    <location>
        <begin position="1"/>
        <end position="30"/>
    </location>
</feature>